<dbReference type="InterPro" id="IPR036866">
    <property type="entry name" value="RibonucZ/Hydroxyglut_hydro"/>
</dbReference>
<reference evidence="1 2" key="1">
    <citation type="journal article" date="2016" name="Nat. Commun.">
        <title>Thousands of microbial genomes shed light on interconnected biogeochemical processes in an aquifer system.</title>
        <authorList>
            <person name="Anantharaman K."/>
            <person name="Brown C.T."/>
            <person name="Hug L.A."/>
            <person name="Sharon I."/>
            <person name="Castelle C.J."/>
            <person name="Probst A.J."/>
            <person name="Thomas B.C."/>
            <person name="Singh A."/>
            <person name="Wilkins M.J."/>
            <person name="Karaoz U."/>
            <person name="Brodie E.L."/>
            <person name="Williams K.H."/>
            <person name="Hubbard S.S."/>
            <person name="Banfield J.F."/>
        </authorList>
    </citation>
    <scope>NUCLEOTIDE SEQUENCE [LARGE SCALE GENOMIC DNA]</scope>
</reference>
<evidence type="ECO:0000313" key="1">
    <source>
        <dbReference type="EMBL" id="OGZ17695.1"/>
    </source>
</evidence>
<protein>
    <recommendedName>
        <fullName evidence="3">Lactamase</fullName>
    </recommendedName>
</protein>
<name>A0A1G2DVJ2_9BACT</name>
<proteinExistence type="predicted"/>
<dbReference type="PANTHER" id="PTHR42967">
    <property type="entry name" value="METAL DEPENDENT HYDROLASE"/>
    <property type="match status" value="1"/>
</dbReference>
<dbReference type="Gene3D" id="3.60.15.10">
    <property type="entry name" value="Ribonuclease Z/Hydroxyacylglutathione hydrolase-like"/>
    <property type="match status" value="1"/>
</dbReference>
<dbReference type="EMBL" id="MHLW01000028">
    <property type="protein sequence ID" value="OGZ17695.1"/>
    <property type="molecule type" value="Genomic_DNA"/>
</dbReference>
<dbReference type="Pfam" id="PF13483">
    <property type="entry name" value="Lactamase_B_3"/>
    <property type="match status" value="1"/>
</dbReference>
<sequence length="217" mass="24262">MNINWCGQSCFQIYSSQNKNHQVSIVIDPFDNEIGLRVPKLQADVLLISHDHHDHNNIKAVSGDPLVINGPGEYDVKEVVINGIPGFHDNSQGSERGRITIYTIEIEEIKLCFLSDLGQKELTSEQLDKIGDVDILMIPIGGTYTINPTEAIKIMGQIEPKITIPMHYKIPKLNIKLEGIDNFLKSLGIKNLEPLAKLSIKKKDMSTEEAKIILLQP</sequence>
<accession>A0A1G2DVJ2</accession>
<dbReference type="Proteomes" id="UP000178893">
    <property type="component" value="Unassembled WGS sequence"/>
</dbReference>
<comment type="caution">
    <text evidence="1">The sequence shown here is derived from an EMBL/GenBank/DDBJ whole genome shotgun (WGS) entry which is preliminary data.</text>
</comment>
<evidence type="ECO:0000313" key="2">
    <source>
        <dbReference type="Proteomes" id="UP000178893"/>
    </source>
</evidence>
<gene>
    <name evidence="1" type="ORF">A2V72_00130</name>
</gene>
<evidence type="ECO:0008006" key="3">
    <source>
        <dbReference type="Google" id="ProtNLM"/>
    </source>
</evidence>
<dbReference type="PANTHER" id="PTHR42967:SF1">
    <property type="entry name" value="MBL FOLD METALLO-HYDROLASE"/>
    <property type="match status" value="1"/>
</dbReference>
<dbReference type="AlphaFoldDB" id="A0A1G2DVJ2"/>
<dbReference type="SUPFAM" id="SSF56281">
    <property type="entry name" value="Metallo-hydrolase/oxidoreductase"/>
    <property type="match status" value="1"/>
</dbReference>
<organism evidence="1 2">
    <name type="scientific">Candidatus Nealsonbacteria bacterium RBG_13_37_56</name>
    <dbReference type="NCBI Taxonomy" id="1801661"/>
    <lineage>
        <taxon>Bacteria</taxon>
        <taxon>Candidatus Nealsoniibacteriota</taxon>
    </lineage>
</organism>